<dbReference type="AlphaFoldDB" id="A0A2G5D3I3"/>
<reference evidence="1 2" key="1">
    <citation type="submission" date="2017-09" db="EMBL/GenBank/DDBJ databases">
        <title>WGS assembly of Aquilegia coerulea Goldsmith.</title>
        <authorList>
            <person name="Hodges S."/>
            <person name="Kramer E."/>
            <person name="Nordborg M."/>
            <person name="Tomkins J."/>
            <person name="Borevitz J."/>
            <person name="Derieg N."/>
            <person name="Yan J."/>
            <person name="Mihaltcheva S."/>
            <person name="Hayes R.D."/>
            <person name="Rokhsar D."/>
        </authorList>
    </citation>
    <scope>NUCLEOTIDE SEQUENCE [LARGE SCALE GENOMIC DNA]</scope>
    <source>
        <strain evidence="2">cv. Goldsmith</strain>
    </source>
</reference>
<accession>A0A2G5D3I3</accession>
<evidence type="ECO:0000313" key="1">
    <source>
        <dbReference type="EMBL" id="PIA38065.1"/>
    </source>
</evidence>
<protein>
    <submittedName>
        <fullName evidence="1">Uncharacterized protein</fullName>
    </submittedName>
</protein>
<dbReference type="Proteomes" id="UP000230069">
    <property type="component" value="Unassembled WGS sequence"/>
</dbReference>
<sequence length="72" mass="8206">MFLKLLGDFVGVIFYVGIGGIGKDNQDRLSVATLEMNQQIQIIWMIPNPILHLSFNHFRRTTSLHFLDAESS</sequence>
<proteinExistence type="predicted"/>
<gene>
    <name evidence="1" type="ORF">AQUCO_02800003v1</name>
</gene>
<keyword evidence="2" id="KW-1185">Reference proteome</keyword>
<name>A0A2G5D3I3_AQUCA</name>
<dbReference type="InParanoid" id="A0A2G5D3I3"/>
<evidence type="ECO:0000313" key="2">
    <source>
        <dbReference type="Proteomes" id="UP000230069"/>
    </source>
</evidence>
<organism evidence="1 2">
    <name type="scientific">Aquilegia coerulea</name>
    <name type="common">Rocky mountain columbine</name>
    <dbReference type="NCBI Taxonomy" id="218851"/>
    <lineage>
        <taxon>Eukaryota</taxon>
        <taxon>Viridiplantae</taxon>
        <taxon>Streptophyta</taxon>
        <taxon>Embryophyta</taxon>
        <taxon>Tracheophyta</taxon>
        <taxon>Spermatophyta</taxon>
        <taxon>Magnoliopsida</taxon>
        <taxon>Ranunculales</taxon>
        <taxon>Ranunculaceae</taxon>
        <taxon>Thalictroideae</taxon>
        <taxon>Aquilegia</taxon>
    </lineage>
</organism>
<dbReference type="EMBL" id="KZ305045">
    <property type="protein sequence ID" value="PIA38065.1"/>
    <property type="molecule type" value="Genomic_DNA"/>
</dbReference>